<feature type="non-terminal residue" evidence="2">
    <location>
        <position position="129"/>
    </location>
</feature>
<dbReference type="EMBL" id="JABWDY010003654">
    <property type="protein sequence ID" value="KAF5205781.1"/>
    <property type="molecule type" value="Genomic_DNA"/>
</dbReference>
<evidence type="ECO:0000313" key="3">
    <source>
        <dbReference type="Proteomes" id="UP000554482"/>
    </source>
</evidence>
<dbReference type="Proteomes" id="UP000554482">
    <property type="component" value="Unassembled WGS sequence"/>
</dbReference>
<name>A0A7J6X7N2_THATH</name>
<feature type="region of interest" description="Disordered" evidence="1">
    <location>
        <begin position="1"/>
        <end position="25"/>
    </location>
</feature>
<dbReference type="Pfam" id="PF10950">
    <property type="entry name" value="Organ_specific"/>
    <property type="match status" value="1"/>
</dbReference>
<proteinExistence type="predicted"/>
<organism evidence="2 3">
    <name type="scientific">Thalictrum thalictroides</name>
    <name type="common">Rue-anemone</name>
    <name type="synonym">Anemone thalictroides</name>
    <dbReference type="NCBI Taxonomy" id="46969"/>
    <lineage>
        <taxon>Eukaryota</taxon>
        <taxon>Viridiplantae</taxon>
        <taxon>Streptophyta</taxon>
        <taxon>Embryophyta</taxon>
        <taxon>Tracheophyta</taxon>
        <taxon>Spermatophyta</taxon>
        <taxon>Magnoliopsida</taxon>
        <taxon>Ranunculales</taxon>
        <taxon>Ranunculaceae</taxon>
        <taxon>Thalictroideae</taxon>
        <taxon>Thalictrum</taxon>
    </lineage>
</organism>
<dbReference type="InterPro" id="IPR024489">
    <property type="entry name" value="Organ_specific_prot"/>
</dbReference>
<gene>
    <name evidence="2" type="ORF">FRX31_004632</name>
</gene>
<protein>
    <submittedName>
        <fullName evidence="2">Uncharacterized protein</fullName>
    </submittedName>
</protein>
<dbReference type="AlphaFoldDB" id="A0A7J6X7N2"/>
<accession>A0A7J6X7N2</accession>
<comment type="caution">
    <text evidence="2">The sequence shown here is derived from an EMBL/GenBank/DDBJ whole genome shotgun (WGS) entry which is preliminary data.</text>
</comment>
<evidence type="ECO:0000313" key="2">
    <source>
        <dbReference type="EMBL" id="KAF5205781.1"/>
    </source>
</evidence>
<keyword evidence="3" id="KW-1185">Reference proteome</keyword>
<evidence type="ECO:0000256" key="1">
    <source>
        <dbReference type="SAM" id="MobiDB-lite"/>
    </source>
</evidence>
<sequence length="129" mass="14200">MKDQPMPDALKGLVDSNPSQSVSKDMIKTDCLTSLDTKDNKHLANDVLTDPTVTAFYGDVKRKENEDTKGNAHSTMNFLNDPTATAFYGDVKRKGNEDIKGNAHSAMNFLNDPTVTAFFGDVKRKGNEE</sequence>
<reference evidence="2 3" key="1">
    <citation type="submission" date="2020-06" db="EMBL/GenBank/DDBJ databases">
        <title>Transcriptomic and genomic resources for Thalictrum thalictroides and T. hernandezii: Facilitating candidate gene discovery in an emerging model plant lineage.</title>
        <authorList>
            <person name="Arias T."/>
            <person name="Riano-Pachon D.M."/>
            <person name="Di Stilio V.S."/>
        </authorList>
    </citation>
    <scope>NUCLEOTIDE SEQUENCE [LARGE SCALE GENOMIC DNA]</scope>
    <source>
        <strain evidence="3">cv. WT478/WT964</strain>
        <tissue evidence="2">Leaves</tissue>
    </source>
</reference>